<sequence length="405" mass="44724">MSAEAGRRLKRARESRGLTLEDVARMTGIDPQYLQAIESGQLGELPSPYVRSYLRSYAQCVGEDPQALLRLYTTGKTTAGNLSANVRTSIQDARAGSMRREGRYSSRRRTSSTETAASSEEALLQRDRSWNTGKHRSLSRAEQPDSHRRSGAYIRTRSAGRELESSLSRQQREEEAAIVERTDGQASAPRIEVPADWPDPAELGIRSEEPDTGANEAKPVPAVQPEEAESTGSRLSRRSKKQSASHRSSFSKWYTRFLIAGAVLFVIAAIALGITIYMDNNSVPVKPKSSASASEEGTSTSKQKPILNPTVTSAVDPDHYELVNAKEIQLNIVAVGDATVTIRNQEIGTPIKQWQLKSGDQQSFSYSNDLWITVDIPRNVKITVFGQPVNTDYSNEKKIEIKLIK</sequence>
<dbReference type="InterPro" id="IPR001387">
    <property type="entry name" value="Cro/C1-type_HTH"/>
</dbReference>
<dbReference type="SMART" id="SM00530">
    <property type="entry name" value="HTH_XRE"/>
    <property type="match status" value="1"/>
</dbReference>
<keyword evidence="2" id="KW-0472">Membrane</keyword>
<comment type="caution">
    <text evidence="4">The sequence shown here is derived from an EMBL/GenBank/DDBJ whole genome shotgun (WGS) entry which is preliminary data.</text>
</comment>
<evidence type="ECO:0000313" key="5">
    <source>
        <dbReference type="Proteomes" id="UP001177120"/>
    </source>
</evidence>
<keyword evidence="2" id="KW-1133">Transmembrane helix</keyword>
<evidence type="ECO:0000313" key="4">
    <source>
        <dbReference type="EMBL" id="MBN2909405.1"/>
    </source>
</evidence>
<proteinExistence type="predicted"/>
<organism evidence="4 5">
    <name type="scientific">Polycladomyces zharkentensis</name>
    <dbReference type="NCBI Taxonomy" id="2807616"/>
    <lineage>
        <taxon>Bacteria</taxon>
        <taxon>Bacillati</taxon>
        <taxon>Bacillota</taxon>
        <taxon>Bacilli</taxon>
        <taxon>Bacillales</taxon>
        <taxon>Thermoactinomycetaceae</taxon>
        <taxon>Polycladomyces</taxon>
    </lineage>
</organism>
<dbReference type="PANTHER" id="PTHR34475:SF1">
    <property type="entry name" value="CYTOSKELETON PROTEIN RODZ"/>
    <property type="match status" value="1"/>
</dbReference>
<keyword evidence="5" id="KW-1185">Reference proteome</keyword>
<evidence type="ECO:0000256" key="2">
    <source>
        <dbReference type="SAM" id="Phobius"/>
    </source>
</evidence>
<evidence type="ECO:0000259" key="3">
    <source>
        <dbReference type="PROSITE" id="PS50943"/>
    </source>
</evidence>
<evidence type="ECO:0000256" key="1">
    <source>
        <dbReference type="SAM" id="MobiDB-lite"/>
    </source>
</evidence>
<dbReference type="InterPro" id="IPR050400">
    <property type="entry name" value="Bact_Cytoskel_RodZ"/>
</dbReference>
<dbReference type="InterPro" id="IPR010982">
    <property type="entry name" value="Lambda_DNA-bd_dom_sf"/>
</dbReference>
<dbReference type="Pfam" id="PF13413">
    <property type="entry name" value="HTH_25"/>
    <property type="match status" value="1"/>
</dbReference>
<reference evidence="4" key="1">
    <citation type="journal article" date="2024" name="Int. J. Syst. Evol. Microbiol.">
        <title>Polycladomyces zharkentensis sp. nov., a novel thermophilic cellulose- and starch-degrading member of the Bacillota from a geothermal aquifer in Kazakhstan.</title>
        <authorList>
            <person name="Mashzhan A."/>
            <person name="Kistaubayeva A."/>
            <person name="Javier-Lopez R."/>
            <person name="Bissenova U."/>
            <person name="Bissenbay A."/>
            <person name="Birkeland N.K."/>
        </authorList>
    </citation>
    <scope>NUCLEOTIDE SEQUENCE</scope>
    <source>
        <strain evidence="4">ZKZ2T</strain>
    </source>
</reference>
<feature type="compositionally biased region" description="Low complexity" evidence="1">
    <location>
        <begin position="112"/>
        <end position="122"/>
    </location>
</feature>
<name>A0ABS2WJE0_9BACL</name>
<accession>A0ABS2WJE0</accession>
<dbReference type="PANTHER" id="PTHR34475">
    <property type="match status" value="1"/>
</dbReference>
<feature type="region of interest" description="Disordered" evidence="1">
    <location>
        <begin position="90"/>
        <end position="243"/>
    </location>
</feature>
<dbReference type="Gene3D" id="1.10.260.40">
    <property type="entry name" value="lambda repressor-like DNA-binding domains"/>
    <property type="match status" value="1"/>
</dbReference>
<feature type="transmembrane region" description="Helical" evidence="2">
    <location>
        <begin position="257"/>
        <end position="278"/>
    </location>
</feature>
<dbReference type="CDD" id="cd00093">
    <property type="entry name" value="HTH_XRE"/>
    <property type="match status" value="1"/>
</dbReference>
<keyword evidence="2" id="KW-0812">Transmembrane</keyword>
<protein>
    <submittedName>
        <fullName evidence="4">Helix-turn-helix domain-containing protein</fullName>
    </submittedName>
</protein>
<dbReference type="RefSeq" id="WP_205494469.1">
    <property type="nucleotide sequence ID" value="NZ_JAFHAP010000008.1"/>
</dbReference>
<feature type="compositionally biased region" description="Low complexity" evidence="1">
    <location>
        <begin position="288"/>
        <end position="302"/>
    </location>
</feature>
<dbReference type="EMBL" id="JAFHAP010000008">
    <property type="protein sequence ID" value="MBN2909405.1"/>
    <property type="molecule type" value="Genomic_DNA"/>
</dbReference>
<dbReference type="SUPFAM" id="SSF47413">
    <property type="entry name" value="lambda repressor-like DNA-binding domains"/>
    <property type="match status" value="1"/>
</dbReference>
<feature type="region of interest" description="Disordered" evidence="1">
    <location>
        <begin position="285"/>
        <end position="310"/>
    </location>
</feature>
<gene>
    <name evidence="4" type="ORF">JQC72_07685</name>
</gene>
<dbReference type="PROSITE" id="PS50943">
    <property type="entry name" value="HTH_CROC1"/>
    <property type="match status" value="1"/>
</dbReference>
<dbReference type="Proteomes" id="UP001177120">
    <property type="component" value="Unassembled WGS sequence"/>
</dbReference>
<feature type="compositionally biased region" description="Basic and acidic residues" evidence="1">
    <location>
        <begin position="159"/>
        <end position="183"/>
    </location>
</feature>
<feature type="domain" description="HTH cro/C1-type" evidence="3">
    <location>
        <begin position="9"/>
        <end position="41"/>
    </location>
</feature>